<proteinExistence type="predicted"/>
<dbReference type="PROSITE" id="PS50943">
    <property type="entry name" value="HTH_CROC1"/>
    <property type="match status" value="1"/>
</dbReference>
<gene>
    <name evidence="2" type="ORF">EV192_104654</name>
</gene>
<dbReference type="GO" id="GO:0003677">
    <property type="term" value="F:DNA binding"/>
    <property type="evidence" value="ECO:0007669"/>
    <property type="project" value="InterPro"/>
</dbReference>
<dbReference type="InterPro" id="IPR010982">
    <property type="entry name" value="Lambda_DNA-bd_dom_sf"/>
</dbReference>
<sequence length="496" mass="54304">MLMAAVGQWTGAETKALRLAMRLSIRDFAHRLDVAPRTVARWEARGTTLILSHDSQGLVDTVFARVSAEVQERFSVELEAANPVASEALVPVSTDADATVQLPVVIDGRFLLVPLDDVDMTAGGLEALLGDATGMRLVEHSIAAEADTMNPLDRRAFLKAGFGFAAWSALNPDEQAHVAAALETPSRSVDHSVIGYFERQLHTYMADDGTQGPAKTLPAALGLVAAVEQSARDVDPELRRQLLAVGSRIAEFVGWLYRDVHDPLKAGFWRDQATEWAQEAGDPAMQGYILLKKAQAAYDERDALRMLTLAQAVRTGPWRLPMRVQADAAQQEARGYAMLGQNQALVERTLDQAQQLLADAPDAADDEGEQLGAHYNATLLRMQMAICHTEAGQPQRAAELYQQWLQNEQFSTRDYGYFSALMASALALGGEPDEAARVGLVAWPLAAETNSGRTTAELQKVLETLQPWQGRVAVRELREVMSTQQSQRPSCQRMPH</sequence>
<comment type="caution">
    <text evidence="2">The sequence shown here is derived from an EMBL/GenBank/DDBJ whole genome shotgun (WGS) entry which is preliminary data.</text>
</comment>
<organism evidence="2 3">
    <name type="scientific">Actinocrispum wychmicini</name>
    <dbReference type="NCBI Taxonomy" id="1213861"/>
    <lineage>
        <taxon>Bacteria</taxon>
        <taxon>Bacillati</taxon>
        <taxon>Actinomycetota</taxon>
        <taxon>Actinomycetes</taxon>
        <taxon>Pseudonocardiales</taxon>
        <taxon>Pseudonocardiaceae</taxon>
        <taxon>Actinocrispum</taxon>
    </lineage>
</organism>
<dbReference type="InterPro" id="IPR001387">
    <property type="entry name" value="Cro/C1-type_HTH"/>
</dbReference>
<dbReference type="Gene3D" id="1.10.260.40">
    <property type="entry name" value="lambda repressor-like DNA-binding domains"/>
    <property type="match status" value="1"/>
</dbReference>
<protein>
    <recommendedName>
        <fullName evidence="1">HTH cro/C1-type domain-containing protein</fullName>
    </recommendedName>
</protein>
<accession>A0A4R2JIT1</accession>
<keyword evidence="3" id="KW-1185">Reference proteome</keyword>
<dbReference type="EMBL" id="SLWS01000004">
    <property type="protein sequence ID" value="TCO59811.1"/>
    <property type="molecule type" value="Genomic_DNA"/>
</dbReference>
<evidence type="ECO:0000313" key="3">
    <source>
        <dbReference type="Proteomes" id="UP000295680"/>
    </source>
</evidence>
<dbReference type="CDD" id="cd00093">
    <property type="entry name" value="HTH_XRE"/>
    <property type="match status" value="1"/>
</dbReference>
<evidence type="ECO:0000313" key="2">
    <source>
        <dbReference type="EMBL" id="TCO59811.1"/>
    </source>
</evidence>
<dbReference type="Proteomes" id="UP000295680">
    <property type="component" value="Unassembled WGS sequence"/>
</dbReference>
<name>A0A4R2JIT1_9PSEU</name>
<dbReference type="AlphaFoldDB" id="A0A4R2JIT1"/>
<reference evidence="2 3" key="1">
    <citation type="submission" date="2019-03" db="EMBL/GenBank/DDBJ databases">
        <title>Genomic Encyclopedia of Type Strains, Phase IV (KMG-IV): sequencing the most valuable type-strain genomes for metagenomic binning, comparative biology and taxonomic classification.</title>
        <authorList>
            <person name="Goeker M."/>
        </authorList>
    </citation>
    <scope>NUCLEOTIDE SEQUENCE [LARGE SCALE GENOMIC DNA]</scope>
    <source>
        <strain evidence="2 3">DSM 45934</strain>
    </source>
</reference>
<feature type="domain" description="HTH cro/C1-type" evidence="1">
    <location>
        <begin position="15"/>
        <end position="43"/>
    </location>
</feature>
<evidence type="ECO:0000259" key="1">
    <source>
        <dbReference type="PROSITE" id="PS50943"/>
    </source>
</evidence>